<dbReference type="Proteomes" id="UP000024376">
    <property type="component" value="Unassembled WGS sequence"/>
</dbReference>
<reference evidence="3" key="1">
    <citation type="journal article" date="2013" name="Ind. Biotechnol.">
        <title>Comparative genomics analysis of Trichoderma reesei strains.</title>
        <authorList>
            <person name="Koike H."/>
            <person name="Aerts A."/>
            <person name="LaButti K."/>
            <person name="Grigoriev I.V."/>
            <person name="Baker S.E."/>
        </authorList>
    </citation>
    <scope>NUCLEOTIDE SEQUENCE [LARGE SCALE GENOMIC DNA]</scope>
    <source>
        <strain evidence="3">ATCC 56765 / BCRC 32924 / NRRL 11460 / Rut C-30</strain>
    </source>
</reference>
<gene>
    <name evidence="2" type="ORF">M419DRAFT_5021</name>
</gene>
<feature type="compositionally biased region" description="Basic and acidic residues" evidence="1">
    <location>
        <begin position="1"/>
        <end position="17"/>
    </location>
</feature>
<dbReference type="KEGG" id="trr:M419DRAFT_5021"/>
<sequence length="177" mass="19124">MPDRQSRRQRSSTEHTRGPKRSGHPSTPPTASSSRRGETRTGSASARAEETANLGNGHGNTGSGKLIAPLKAFVGAAAKIAEEEASQQRWMARLEAGRAALWAKCLGESRTQGLVGLNEEATHCSISELSQLMEDISLDDESLMDESADEKGKGKKKDEDWVVVQEDFDVLVFLDDG</sequence>
<dbReference type="AlphaFoldDB" id="A0A024SKW4"/>
<dbReference type="EMBL" id="KI911139">
    <property type="protein sequence ID" value="ETS06764.1"/>
    <property type="molecule type" value="Genomic_DNA"/>
</dbReference>
<evidence type="ECO:0000313" key="3">
    <source>
        <dbReference type="Proteomes" id="UP000024376"/>
    </source>
</evidence>
<protein>
    <submittedName>
        <fullName evidence="2">Uncharacterized protein</fullName>
    </submittedName>
</protein>
<dbReference type="HOGENOM" id="CLU_1518939_0_0_1"/>
<evidence type="ECO:0000256" key="1">
    <source>
        <dbReference type="SAM" id="MobiDB-lite"/>
    </source>
</evidence>
<feature type="compositionally biased region" description="Low complexity" evidence="1">
    <location>
        <begin position="29"/>
        <end position="45"/>
    </location>
</feature>
<name>A0A024SKW4_HYPJR</name>
<evidence type="ECO:0000313" key="2">
    <source>
        <dbReference type="EMBL" id="ETS06764.1"/>
    </source>
</evidence>
<organism evidence="2 3">
    <name type="scientific">Hypocrea jecorina (strain ATCC 56765 / BCRC 32924 / NRRL 11460 / Rut C-30)</name>
    <name type="common">Trichoderma reesei</name>
    <dbReference type="NCBI Taxonomy" id="1344414"/>
    <lineage>
        <taxon>Eukaryota</taxon>
        <taxon>Fungi</taxon>
        <taxon>Dikarya</taxon>
        <taxon>Ascomycota</taxon>
        <taxon>Pezizomycotina</taxon>
        <taxon>Sordariomycetes</taxon>
        <taxon>Hypocreomycetidae</taxon>
        <taxon>Hypocreales</taxon>
        <taxon>Hypocreaceae</taxon>
        <taxon>Trichoderma</taxon>
    </lineage>
</organism>
<feature type="region of interest" description="Disordered" evidence="1">
    <location>
        <begin position="1"/>
        <end position="62"/>
    </location>
</feature>
<dbReference type="OrthoDB" id="4900590at2759"/>
<proteinExistence type="predicted"/>
<accession>A0A024SKW4</accession>